<name>A0A0L6UDZ9_9BASI</name>
<gene>
    <name evidence="1" type="ORF">VP01_6976g1</name>
</gene>
<dbReference type="OrthoDB" id="5768718at2759"/>
<proteinExistence type="predicted"/>
<dbReference type="Proteomes" id="UP000037035">
    <property type="component" value="Unassembled WGS sequence"/>
</dbReference>
<reference evidence="1 2" key="1">
    <citation type="submission" date="2015-08" db="EMBL/GenBank/DDBJ databases">
        <title>Next Generation Sequencing and Analysis of the Genome of Puccinia sorghi L Schw, the Causal Agent of Maize Common Rust.</title>
        <authorList>
            <person name="Rochi L."/>
            <person name="Burguener G."/>
            <person name="Darino M."/>
            <person name="Turjanski A."/>
            <person name="Kreff E."/>
            <person name="Dieguez M.J."/>
            <person name="Sacco F."/>
        </authorList>
    </citation>
    <scope>NUCLEOTIDE SEQUENCE [LARGE SCALE GENOMIC DNA]</scope>
    <source>
        <strain evidence="1 2">RO10H11247</strain>
    </source>
</reference>
<keyword evidence="2" id="KW-1185">Reference proteome</keyword>
<dbReference type="AlphaFoldDB" id="A0A0L6UDZ9"/>
<evidence type="ECO:0000313" key="1">
    <source>
        <dbReference type="EMBL" id="KNZ46773.1"/>
    </source>
</evidence>
<accession>A0A0L6UDZ9</accession>
<dbReference type="VEuPathDB" id="FungiDB:VP01_6976g1"/>
<protein>
    <submittedName>
        <fullName evidence="1">Uncharacterized protein</fullName>
    </submittedName>
</protein>
<organism evidence="1 2">
    <name type="scientific">Puccinia sorghi</name>
    <dbReference type="NCBI Taxonomy" id="27349"/>
    <lineage>
        <taxon>Eukaryota</taxon>
        <taxon>Fungi</taxon>
        <taxon>Dikarya</taxon>
        <taxon>Basidiomycota</taxon>
        <taxon>Pucciniomycotina</taxon>
        <taxon>Pucciniomycetes</taxon>
        <taxon>Pucciniales</taxon>
        <taxon>Pucciniaceae</taxon>
        <taxon>Puccinia</taxon>
    </lineage>
</organism>
<comment type="caution">
    <text evidence="1">The sequence shown here is derived from an EMBL/GenBank/DDBJ whole genome shotgun (WGS) entry which is preliminary data.</text>
</comment>
<sequence>MLRPRTLFWALGHGQEACMDFWKEIHKILKAQSEFYLNKGLLDEINRVVHRIHVEELGCCDIDHWMSMPTTAFFPSTTLPNNNPPIFIGLKESWHFVVLKMKDENLFCGSIGGELGTDCYPRGNAVEK</sequence>
<evidence type="ECO:0000313" key="2">
    <source>
        <dbReference type="Proteomes" id="UP000037035"/>
    </source>
</evidence>
<dbReference type="EMBL" id="LAVV01012356">
    <property type="protein sequence ID" value="KNZ46773.1"/>
    <property type="molecule type" value="Genomic_DNA"/>
</dbReference>